<organism evidence="1 2">
    <name type="scientific">Bowmanella denitrificans</name>
    <dbReference type="NCBI Taxonomy" id="366582"/>
    <lineage>
        <taxon>Bacteria</taxon>
        <taxon>Pseudomonadati</taxon>
        <taxon>Pseudomonadota</taxon>
        <taxon>Gammaproteobacteria</taxon>
        <taxon>Alteromonadales</taxon>
        <taxon>Alteromonadaceae</taxon>
        <taxon>Bowmanella</taxon>
    </lineage>
</organism>
<dbReference type="Pfam" id="PF04748">
    <property type="entry name" value="Polysacc_deac_2"/>
    <property type="match status" value="1"/>
</dbReference>
<dbReference type="EMBL" id="BAAAEI010000012">
    <property type="protein sequence ID" value="GAA0358310.1"/>
    <property type="molecule type" value="Genomic_DNA"/>
</dbReference>
<accession>A0ABN0X927</accession>
<dbReference type="InterPro" id="IPR006837">
    <property type="entry name" value="Divergent_DAC"/>
</dbReference>
<proteinExistence type="predicted"/>
<dbReference type="Gene3D" id="3.20.20.370">
    <property type="entry name" value="Glycoside hydrolase/deacetylase"/>
    <property type="match status" value="1"/>
</dbReference>
<protein>
    <submittedName>
        <fullName evidence="1">Divergent polysaccharide deacetylase family protein</fullName>
    </submittedName>
</protein>
<dbReference type="PANTHER" id="PTHR30105:SF2">
    <property type="entry name" value="DIVERGENT POLYSACCHARIDE DEACETYLASE SUPERFAMILY"/>
    <property type="match status" value="1"/>
</dbReference>
<evidence type="ECO:0000313" key="1">
    <source>
        <dbReference type="EMBL" id="GAA0358310.1"/>
    </source>
</evidence>
<dbReference type="PANTHER" id="PTHR30105">
    <property type="entry name" value="UNCHARACTERIZED YIBQ-RELATED"/>
    <property type="match status" value="1"/>
</dbReference>
<sequence length="224" mass="25317">MGYRKDDSQAFALPAEVTFAILPHTPFSQTYADLAKSQRRDVILHMPMEALAGNKLGPGALTSDMASDSIQHELSAALQSVPNAIGLNNHMGSKLTQLSQPMDITMRFLRERQMFFVDSRTTRFSKAEQIAHRHGVLSAHRHVFLDHIQSEEHIQAQFERLIRIAHKYPYAIGIGHPYKETLAFLQTRLPQLEEMGIELLPISELMREKHLALAEQAVSQPLTE</sequence>
<dbReference type="InterPro" id="IPR011330">
    <property type="entry name" value="Glyco_hydro/deAcase_b/a-brl"/>
</dbReference>
<dbReference type="SUPFAM" id="SSF88713">
    <property type="entry name" value="Glycoside hydrolase/deacetylase"/>
    <property type="match status" value="1"/>
</dbReference>
<dbReference type="CDD" id="cd10936">
    <property type="entry name" value="CE4_DAC2"/>
    <property type="match status" value="1"/>
</dbReference>
<evidence type="ECO:0000313" key="2">
    <source>
        <dbReference type="Proteomes" id="UP001501757"/>
    </source>
</evidence>
<comment type="caution">
    <text evidence="1">The sequence shown here is derived from an EMBL/GenBank/DDBJ whole genome shotgun (WGS) entry which is preliminary data.</text>
</comment>
<dbReference type="Proteomes" id="UP001501757">
    <property type="component" value="Unassembled WGS sequence"/>
</dbReference>
<keyword evidence="2" id="KW-1185">Reference proteome</keyword>
<name>A0ABN0X927_9ALTE</name>
<reference evidence="1 2" key="1">
    <citation type="journal article" date="2019" name="Int. J. Syst. Evol. Microbiol.">
        <title>The Global Catalogue of Microorganisms (GCM) 10K type strain sequencing project: providing services to taxonomists for standard genome sequencing and annotation.</title>
        <authorList>
            <consortium name="The Broad Institute Genomics Platform"/>
            <consortium name="The Broad Institute Genome Sequencing Center for Infectious Disease"/>
            <person name="Wu L."/>
            <person name="Ma J."/>
        </authorList>
    </citation>
    <scope>NUCLEOTIDE SEQUENCE [LARGE SCALE GENOMIC DNA]</scope>
    <source>
        <strain evidence="1 2">JCM 13378</strain>
    </source>
</reference>
<gene>
    <name evidence="1" type="ORF">GCM10009092_23150</name>
</gene>